<evidence type="ECO:0000256" key="5">
    <source>
        <dbReference type="ARBA" id="ARBA00022576"/>
    </source>
</evidence>
<dbReference type="Proteomes" id="UP000663852">
    <property type="component" value="Unassembled WGS sequence"/>
</dbReference>
<dbReference type="EC" id="2.6.1.19" evidence="4"/>
<accession>A0A814DF24</accession>
<dbReference type="GO" id="GO:0047298">
    <property type="term" value="F:(S)-3-amino-2-methylpropionate transaminase activity"/>
    <property type="evidence" value="ECO:0007669"/>
    <property type="project" value="UniProtKB-EC"/>
</dbReference>
<evidence type="ECO:0000256" key="2">
    <source>
        <dbReference type="ARBA" id="ARBA00008954"/>
    </source>
</evidence>
<evidence type="ECO:0000313" key="17">
    <source>
        <dbReference type="Proteomes" id="UP000663852"/>
    </source>
</evidence>
<keyword evidence="5" id="KW-0032">Aminotransferase</keyword>
<dbReference type="InterPro" id="IPR015424">
    <property type="entry name" value="PyrdxlP-dep_Trfase"/>
</dbReference>
<dbReference type="PIRSF" id="PIRSF000521">
    <property type="entry name" value="Transaminase_4ab_Lys_Orn"/>
    <property type="match status" value="1"/>
</dbReference>
<dbReference type="PANTHER" id="PTHR43206">
    <property type="entry name" value="AMINOTRANSFERASE"/>
    <property type="match status" value="1"/>
</dbReference>
<evidence type="ECO:0000256" key="10">
    <source>
        <dbReference type="ARBA" id="ARBA00030857"/>
    </source>
</evidence>
<dbReference type="InterPro" id="IPR005814">
    <property type="entry name" value="Aminotrans_3"/>
</dbReference>
<evidence type="ECO:0000256" key="13">
    <source>
        <dbReference type="SAM" id="MobiDB-lite"/>
    </source>
</evidence>
<comment type="caution">
    <text evidence="14">The sequence shown here is derived from an EMBL/GenBank/DDBJ whole genome shotgun (WGS) entry which is preliminary data.</text>
</comment>
<comment type="cofactor">
    <cofactor evidence="1">
        <name>pyridoxal 5'-phosphate</name>
        <dbReference type="ChEBI" id="CHEBI:597326"/>
    </cofactor>
</comment>
<dbReference type="InterPro" id="IPR049704">
    <property type="entry name" value="Aminotrans_3_PPA_site"/>
</dbReference>
<dbReference type="GO" id="GO:0034386">
    <property type="term" value="F:4-aminobutyrate:2-oxoglutarate transaminase activity"/>
    <property type="evidence" value="ECO:0007669"/>
    <property type="project" value="UniProtKB-EC"/>
</dbReference>
<evidence type="ECO:0000256" key="8">
    <source>
        <dbReference type="ARBA" id="ARBA00029760"/>
    </source>
</evidence>
<dbReference type="Gene3D" id="3.90.1150.10">
    <property type="entry name" value="Aspartate Aminotransferase, domain 1"/>
    <property type="match status" value="1"/>
</dbReference>
<keyword evidence="7 12" id="KW-0663">Pyridoxal phosphate</keyword>
<dbReference type="InterPro" id="IPR015422">
    <property type="entry name" value="PyrdxlP-dep_Trfase_small"/>
</dbReference>
<evidence type="ECO:0000256" key="4">
    <source>
        <dbReference type="ARBA" id="ARBA00012912"/>
    </source>
</evidence>
<dbReference type="NCBIfam" id="TIGR00699">
    <property type="entry name" value="GABAtrns_euk"/>
    <property type="match status" value="1"/>
</dbReference>
<dbReference type="CDD" id="cd00610">
    <property type="entry name" value="OAT_like"/>
    <property type="match status" value="1"/>
</dbReference>
<evidence type="ECO:0000256" key="11">
    <source>
        <dbReference type="ARBA" id="ARBA00031787"/>
    </source>
</evidence>
<dbReference type="SUPFAM" id="SSF53383">
    <property type="entry name" value="PLP-dependent transferases"/>
    <property type="match status" value="1"/>
</dbReference>
<evidence type="ECO:0000256" key="3">
    <source>
        <dbReference type="ARBA" id="ARBA00012876"/>
    </source>
</evidence>
<dbReference type="InterPro" id="IPR004631">
    <property type="entry name" value="4NH2But_aminotransferase_euk"/>
</dbReference>
<comment type="similarity">
    <text evidence="2 12">Belongs to the class-III pyridoxal-phosphate-dependent aminotransferase family.</text>
</comment>
<dbReference type="GO" id="GO:0009450">
    <property type="term" value="P:gamma-aminobutyric acid catabolic process"/>
    <property type="evidence" value="ECO:0007669"/>
    <property type="project" value="TreeGrafter"/>
</dbReference>
<dbReference type="PANTHER" id="PTHR43206:SF1">
    <property type="entry name" value="4-AMINOBUTYRATE AMINOTRANSFERASE, MITOCHONDRIAL"/>
    <property type="match status" value="1"/>
</dbReference>
<evidence type="ECO:0000256" key="1">
    <source>
        <dbReference type="ARBA" id="ARBA00001933"/>
    </source>
</evidence>
<dbReference type="EMBL" id="CAJNOJ010000047">
    <property type="protein sequence ID" value="CAF0954526.1"/>
    <property type="molecule type" value="Genomic_DNA"/>
</dbReference>
<feature type="region of interest" description="Disordered" evidence="13">
    <location>
        <begin position="20"/>
        <end position="39"/>
    </location>
</feature>
<dbReference type="FunFam" id="3.40.640.10:FF:000029">
    <property type="entry name" value="4-aminobutyrate aminotransferase, mitochondrial"/>
    <property type="match status" value="1"/>
</dbReference>
<evidence type="ECO:0000256" key="7">
    <source>
        <dbReference type="ARBA" id="ARBA00022898"/>
    </source>
</evidence>
<dbReference type="Gene3D" id="3.40.640.10">
    <property type="entry name" value="Type I PLP-dependent aspartate aminotransferase-like (Major domain)"/>
    <property type="match status" value="1"/>
</dbReference>
<evidence type="ECO:0000256" key="12">
    <source>
        <dbReference type="RuleBase" id="RU003560"/>
    </source>
</evidence>
<proteinExistence type="inferred from homology"/>
<dbReference type="OrthoDB" id="5419315at2759"/>
<dbReference type="GO" id="GO:0005739">
    <property type="term" value="C:mitochondrion"/>
    <property type="evidence" value="ECO:0007669"/>
    <property type="project" value="TreeGrafter"/>
</dbReference>
<dbReference type="GO" id="GO:0030170">
    <property type="term" value="F:pyridoxal phosphate binding"/>
    <property type="evidence" value="ECO:0007669"/>
    <property type="project" value="InterPro"/>
</dbReference>
<dbReference type="EC" id="2.6.1.22" evidence="3"/>
<dbReference type="AlphaFoldDB" id="A0A814DF24"/>
<keyword evidence="6" id="KW-0808">Transferase</keyword>
<evidence type="ECO:0000313" key="14">
    <source>
        <dbReference type="EMBL" id="CAF0954526.1"/>
    </source>
</evidence>
<protein>
    <recommendedName>
        <fullName evidence="10">(S)-3-amino-2-methylpropionate transaminase</fullName>
        <ecNumber evidence="4">2.6.1.19</ecNumber>
        <ecNumber evidence="3">2.6.1.22</ecNumber>
    </recommendedName>
    <alternativeName>
        <fullName evidence="11">GABA aminotransferase</fullName>
    </alternativeName>
    <alternativeName>
        <fullName evidence="9">Gamma-amino-N-butyrate transaminase</fullName>
    </alternativeName>
    <alternativeName>
        <fullName evidence="8">L-AIBAT</fullName>
    </alternativeName>
</protein>
<dbReference type="PROSITE" id="PS00600">
    <property type="entry name" value="AA_TRANSFER_CLASS_3"/>
    <property type="match status" value="1"/>
</dbReference>
<keyword evidence="16" id="KW-1185">Reference proteome</keyword>
<sequence>MRASRLLQLHGLLHTRSSCRGNSVLSQEPSGPKMQTQIPGPKSKRFMHDLEKTQNALSTIFVLDVEKSIGNYAVDVDGNIMLDVYEQIASLALGYNHPAIQKVFQNPANLSQLVNRPALGVHPTPQFIKQINETLLPIAPKGLEHVQPMMCGSCSNENAIKAMCIWHANKLRDGKAFSEEELKSSMYNKSPGCPTVSIMSFEGGFHGRTFGALSCTHSKPIHKLDIPSFDWPAAPFPRYKYPLEENQRENAKEDERCLARVEELFHEYKSKNNPVVGVVVEPIQSEGGDFHGSPMFFQRLQKITKQNNAALLIDEVQTGLGATGKFWAHEHFNLPESPDIVTFSKKFQTGGYFAKAEYQPKQPYRIFNTWMGEPAKMLVLDAVLKTVKQENLIESTRKTGDVLLAGLKDLSKRFPQLILNIRGRGTFCAFDMTNASIRDKYLVQMRNAGIQMGACGDIAVRFRPALVFTEKHANIVLDKMNEVAKNF</sequence>
<reference evidence="14" key="1">
    <citation type="submission" date="2021-02" db="EMBL/GenBank/DDBJ databases">
        <authorList>
            <person name="Nowell W R."/>
        </authorList>
    </citation>
    <scope>NUCLEOTIDE SEQUENCE</scope>
</reference>
<feature type="compositionally biased region" description="Polar residues" evidence="13">
    <location>
        <begin position="20"/>
        <end position="38"/>
    </location>
</feature>
<evidence type="ECO:0000256" key="9">
    <source>
        <dbReference type="ARBA" id="ARBA00030204"/>
    </source>
</evidence>
<name>A0A814DF24_ADIRI</name>
<gene>
    <name evidence="14" type="ORF">EDS130_LOCUS12519</name>
    <name evidence="15" type="ORF">XAT740_LOCUS56181</name>
</gene>
<organism evidence="14 17">
    <name type="scientific">Adineta ricciae</name>
    <name type="common">Rotifer</name>
    <dbReference type="NCBI Taxonomy" id="249248"/>
    <lineage>
        <taxon>Eukaryota</taxon>
        <taxon>Metazoa</taxon>
        <taxon>Spiralia</taxon>
        <taxon>Gnathifera</taxon>
        <taxon>Rotifera</taxon>
        <taxon>Eurotatoria</taxon>
        <taxon>Bdelloidea</taxon>
        <taxon>Adinetida</taxon>
        <taxon>Adinetidae</taxon>
        <taxon>Adineta</taxon>
    </lineage>
</organism>
<dbReference type="InterPro" id="IPR015421">
    <property type="entry name" value="PyrdxlP-dep_Trfase_major"/>
</dbReference>
<dbReference type="EMBL" id="CAJNOR010010881">
    <property type="protein sequence ID" value="CAF1657401.1"/>
    <property type="molecule type" value="Genomic_DNA"/>
</dbReference>
<evidence type="ECO:0000313" key="16">
    <source>
        <dbReference type="Proteomes" id="UP000663828"/>
    </source>
</evidence>
<evidence type="ECO:0000313" key="15">
    <source>
        <dbReference type="EMBL" id="CAF1657401.1"/>
    </source>
</evidence>
<dbReference type="Proteomes" id="UP000663828">
    <property type="component" value="Unassembled WGS sequence"/>
</dbReference>
<evidence type="ECO:0000256" key="6">
    <source>
        <dbReference type="ARBA" id="ARBA00022679"/>
    </source>
</evidence>
<dbReference type="Pfam" id="PF00202">
    <property type="entry name" value="Aminotran_3"/>
    <property type="match status" value="1"/>
</dbReference>